<evidence type="ECO:0000313" key="3">
    <source>
        <dbReference type="EMBL" id="GLL13462.1"/>
    </source>
</evidence>
<dbReference type="EMBL" id="BSFQ01000022">
    <property type="protein sequence ID" value="GLL13462.1"/>
    <property type="molecule type" value="Genomic_DNA"/>
</dbReference>
<dbReference type="Proteomes" id="UP001143463">
    <property type="component" value="Unassembled WGS sequence"/>
</dbReference>
<evidence type="ECO:0000256" key="2">
    <source>
        <dbReference type="SAM" id="MobiDB-lite"/>
    </source>
</evidence>
<dbReference type="RefSeq" id="WP_037046950.1">
    <property type="nucleotide sequence ID" value="NZ_BAAAUZ010000007.1"/>
</dbReference>
<feature type="coiled-coil region" evidence="1">
    <location>
        <begin position="45"/>
        <end position="82"/>
    </location>
</feature>
<comment type="caution">
    <text evidence="3">The sequence shown here is derived from an EMBL/GenBank/DDBJ whole genome shotgun (WGS) entry which is preliminary data.</text>
</comment>
<reference evidence="3" key="2">
    <citation type="submission" date="2023-01" db="EMBL/GenBank/DDBJ databases">
        <authorList>
            <person name="Sun Q."/>
            <person name="Evtushenko L."/>
        </authorList>
    </citation>
    <scope>NUCLEOTIDE SEQUENCE</scope>
    <source>
        <strain evidence="3">VKM Ac-1069</strain>
    </source>
</reference>
<sequence>MGADQADSGKLLPEVEASLAALDLDPRDQAAAALARSYARRIDQAAAASSAADRVLRAVKAAEEETELVEQVSALKAKLAEQAVLKELGARLEAVLASLHATSASRVKLPPGRPAANSRLTQFRSGA</sequence>
<gene>
    <name evidence="3" type="ORF">GCM10017577_46060</name>
</gene>
<organism evidence="3 4">
    <name type="scientific">Pseudonocardia halophobica</name>
    <dbReference type="NCBI Taxonomy" id="29401"/>
    <lineage>
        <taxon>Bacteria</taxon>
        <taxon>Bacillati</taxon>
        <taxon>Actinomycetota</taxon>
        <taxon>Actinomycetes</taxon>
        <taxon>Pseudonocardiales</taxon>
        <taxon>Pseudonocardiaceae</taxon>
        <taxon>Pseudonocardia</taxon>
    </lineage>
</organism>
<keyword evidence="4" id="KW-1185">Reference proteome</keyword>
<protein>
    <submittedName>
        <fullName evidence="3">Uncharacterized protein</fullName>
    </submittedName>
</protein>
<evidence type="ECO:0000313" key="4">
    <source>
        <dbReference type="Proteomes" id="UP001143463"/>
    </source>
</evidence>
<evidence type="ECO:0000256" key="1">
    <source>
        <dbReference type="SAM" id="Coils"/>
    </source>
</evidence>
<name>A0A9W6L5I8_9PSEU</name>
<proteinExistence type="predicted"/>
<keyword evidence="1" id="KW-0175">Coiled coil</keyword>
<dbReference type="AlphaFoldDB" id="A0A9W6L5I8"/>
<feature type="region of interest" description="Disordered" evidence="2">
    <location>
        <begin position="108"/>
        <end position="127"/>
    </location>
</feature>
<feature type="compositionally biased region" description="Polar residues" evidence="2">
    <location>
        <begin position="118"/>
        <end position="127"/>
    </location>
</feature>
<reference evidence="3" key="1">
    <citation type="journal article" date="2014" name="Int. J. Syst. Evol. Microbiol.">
        <title>Complete genome sequence of Corynebacterium casei LMG S-19264T (=DSM 44701T), isolated from a smear-ripened cheese.</title>
        <authorList>
            <consortium name="US DOE Joint Genome Institute (JGI-PGF)"/>
            <person name="Walter F."/>
            <person name="Albersmeier A."/>
            <person name="Kalinowski J."/>
            <person name="Ruckert C."/>
        </authorList>
    </citation>
    <scope>NUCLEOTIDE SEQUENCE</scope>
    <source>
        <strain evidence="3">VKM Ac-1069</strain>
    </source>
</reference>
<accession>A0A9W6L5I8</accession>